<gene>
    <name evidence="1" type="ORF">Din_014550</name>
</gene>
<evidence type="ECO:0000313" key="1">
    <source>
        <dbReference type="EMBL" id="MPA45109.1"/>
    </source>
</evidence>
<proteinExistence type="predicted"/>
<dbReference type="PANTHER" id="PTHR47599">
    <property type="entry name" value="CELL-TO-CELL MOVEMENT PROTEIN"/>
    <property type="match status" value="1"/>
</dbReference>
<reference evidence="1" key="1">
    <citation type="submission" date="2019-08" db="EMBL/GenBank/DDBJ databases">
        <title>Reference gene set and small RNA set construction with multiple tissues from Davidia involucrata Baill.</title>
        <authorList>
            <person name="Yang H."/>
            <person name="Zhou C."/>
            <person name="Li G."/>
            <person name="Wang J."/>
            <person name="Gao P."/>
            <person name="Wang M."/>
            <person name="Wang R."/>
            <person name="Zhao Y."/>
        </authorList>
    </citation>
    <scope>NUCLEOTIDE SEQUENCE</scope>
    <source>
        <tissue evidence="1">Mixed with DoveR01_LX</tissue>
    </source>
</reference>
<dbReference type="AlphaFoldDB" id="A0A5B6ZLL3"/>
<name>A0A5B6ZLL3_DAVIN</name>
<protein>
    <submittedName>
        <fullName evidence="1">Uncharacterized protein</fullName>
    </submittedName>
</protein>
<accession>A0A5B6ZLL3</accession>
<dbReference type="InterPro" id="IPR051596">
    <property type="entry name" value="Caulimoviridae_Movement"/>
</dbReference>
<dbReference type="PANTHER" id="PTHR47599:SF4">
    <property type="entry name" value="POLYPROTEIN"/>
    <property type="match status" value="1"/>
</dbReference>
<dbReference type="Pfam" id="PF01107">
    <property type="entry name" value="MP"/>
    <property type="match status" value="1"/>
</dbReference>
<sequence length="248" mass="28267">MGRSFHMVIKCGCGSPDGDSTGTRDSSTGTVVQQNVEKRLQNWNPPKVPLYDIYHRRGIFEFKTDYAIKTVEKTVSIKNERQDFQLFERNAMEEHKKKYSYLHIGFVQVAVKPLTRNGLNSSVLVCVRDCRHLRFKDSRLSMIESSLSDGPVYFNSYPNFPVSLMDPNILHVLTLNVKTLGFQGSQNNDIAVVYRVYYRVSSYPAQYGKVISSIGKTTLIQTNLLTNNVAVPKTIEWDSVEVPEEMQI</sequence>
<dbReference type="InterPro" id="IPR028919">
    <property type="entry name" value="Viral_movement"/>
</dbReference>
<dbReference type="EMBL" id="GHES01014550">
    <property type="protein sequence ID" value="MPA45109.1"/>
    <property type="molecule type" value="Transcribed_RNA"/>
</dbReference>
<organism evidence="1">
    <name type="scientific">Davidia involucrata</name>
    <name type="common">Dove tree</name>
    <dbReference type="NCBI Taxonomy" id="16924"/>
    <lineage>
        <taxon>Eukaryota</taxon>
        <taxon>Viridiplantae</taxon>
        <taxon>Streptophyta</taxon>
        <taxon>Embryophyta</taxon>
        <taxon>Tracheophyta</taxon>
        <taxon>Spermatophyta</taxon>
        <taxon>Magnoliopsida</taxon>
        <taxon>eudicotyledons</taxon>
        <taxon>Gunneridae</taxon>
        <taxon>Pentapetalae</taxon>
        <taxon>asterids</taxon>
        <taxon>Cornales</taxon>
        <taxon>Nyssaceae</taxon>
        <taxon>Davidia</taxon>
    </lineage>
</organism>